<dbReference type="InterPro" id="IPR001394">
    <property type="entry name" value="Peptidase_C19_UCH"/>
</dbReference>
<dbReference type="GO" id="GO:0005634">
    <property type="term" value="C:nucleus"/>
    <property type="evidence" value="ECO:0007669"/>
    <property type="project" value="TreeGrafter"/>
</dbReference>
<proteinExistence type="predicted"/>
<evidence type="ECO:0000259" key="1">
    <source>
        <dbReference type="PROSITE" id="PS50235"/>
    </source>
</evidence>
<dbReference type="InterPro" id="IPR028889">
    <property type="entry name" value="USP"/>
</dbReference>
<dbReference type="GO" id="GO:0016579">
    <property type="term" value="P:protein deubiquitination"/>
    <property type="evidence" value="ECO:0007669"/>
    <property type="project" value="InterPro"/>
</dbReference>
<dbReference type="SUPFAM" id="SSF54001">
    <property type="entry name" value="Cysteine proteinases"/>
    <property type="match status" value="1"/>
</dbReference>
<dbReference type="PROSITE" id="PS50235">
    <property type="entry name" value="USP_3"/>
    <property type="match status" value="1"/>
</dbReference>
<dbReference type="InterPro" id="IPR038765">
    <property type="entry name" value="Papain-like_cys_pep_sf"/>
</dbReference>
<dbReference type="EMBL" id="MN739831">
    <property type="protein sequence ID" value="QHT73725.1"/>
    <property type="molecule type" value="Genomic_DNA"/>
</dbReference>
<dbReference type="PROSITE" id="PS00972">
    <property type="entry name" value="USP_1"/>
    <property type="match status" value="1"/>
</dbReference>
<dbReference type="InterPro" id="IPR018200">
    <property type="entry name" value="USP_CS"/>
</dbReference>
<dbReference type="Pfam" id="PF00443">
    <property type="entry name" value="UCH"/>
    <property type="match status" value="1"/>
</dbReference>
<sequence length="302" mass="35290">MNNEYYTGLNNHGNTCFFNSALQSLMRCSVFINFISELDIDHEYINIFKEIINEYKKNSGKSISPIKLVKYYEKLNTNYSLGKQDDADEVITYLIGEIDDVIKKYIKEGKLENCVIKGDITMDKMMDYLFGVIIVTITKCLKCKNQTTYNVKEFKLSVALKDSDNLEEILDNYSQIENLNGDNQFYCNTCKKNVDAIKCDKILKTPKYLHIQLKRFENNGRRFSKINKNIKININQNICDNEYKLRGCVHHMGTYHGGHYIYNYNKNKNNNFNNWLCLNDGSISFTDITNTINDGYIYLYVK</sequence>
<dbReference type="InterPro" id="IPR050164">
    <property type="entry name" value="Peptidase_C19"/>
</dbReference>
<dbReference type="GO" id="GO:0004843">
    <property type="term" value="F:cysteine-type deubiquitinase activity"/>
    <property type="evidence" value="ECO:0007669"/>
    <property type="project" value="InterPro"/>
</dbReference>
<accession>A0A6C0H0Q0</accession>
<evidence type="ECO:0000313" key="2">
    <source>
        <dbReference type="EMBL" id="QHT73725.1"/>
    </source>
</evidence>
<organism evidence="2">
    <name type="scientific">viral metagenome</name>
    <dbReference type="NCBI Taxonomy" id="1070528"/>
    <lineage>
        <taxon>unclassified sequences</taxon>
        <taxon>metagenomes</taxon>
        <taxon>organismal metagenomes</taxon>
    </lineage>
</organism>
<dbReference type="Gene3D" id="3.90.70.10">
    <property type="entry name" value="Cysteine proteinases"/>
    <property type="match status" value="1"/>
</dbReference>
<reference evidence="2" key="1">
    <citation type="journal article" date="2020" name="Nature">
        <title>Giant virus diversity and host interactions through global metagenomics.</title>
        <authorList>
            <person name="Schulz F."/>
            <person name="Roux S."/>
            <person name="Paez-Espino D."/>
            <person name="Jungbluth S."/>
            <person name="Walsh D.A."/>
            <person name="Denef V.J."/>
            <person name="McMahon K.D."/>
            <person name="Konstantinidis K.T."/>
            <person name="Eloe-Fadrosh E.A."/>
            <person name="Kyrpides N.C."/>
            <person name="Woyke T."/>
        </authorList>
    </citation>
    <scope>NUCLEOTIDE SEQUENCE</scope>
    <source>
        <strain evidence="2">GVMAG-M-3300023179-4</strain>
    </source>
</reference>
<dbReference type="PANTHER" id="PTHR24006">
    <property type="entry name" value="UBIQUITIN CARBOXYL-TERMINAL HYDROLASE"/>
    <property type="match status" value="1"/>
</dbReference>
<dbReference type="GO" id="GO:0005829">
    <property type="term" value="C:cytosol"/>
    <property type="evidence" value="ECO:0007669"/>
    <property type="project" value="TreeGrafter"/>
</dbReference>
<name>A0A6C0H0Q0_9ZZZZ</name>
<protein>
    <recommendedName>
        <fullName evidence="1">USP domain-containing protein</fullName>
    </recommendedName>
</protein>
<feature type="domain" description="USP" evidence="1">
    <location>
        <begin position="7"/>
        <end position="302"/>
    </location>
</feature>
<dbReference type="AlphaFoldDB" id="A0A6C0H0Q0"/>